<keyword evidence="1 2" id="KW-0732">Signal</keyword>
<dbReference type="EMBL" id="BAZW01000014">
    <property type="protein sequence ID" value="GAO29834.1"/>
    <property type="molecule type" value="Genomic_DNA"/>
</dbReference>
<comment type="caution">
    <text evidence="3">The sequence shown here is derived from an EMBL/GenBank/DDBJ whole genome shotgun (WGS) entry which is preliminary data.</text>
</comment>
<dbReference type="InterPro" id="IPR050955">
    <property type="entry name" value="Plant_Biomass_Hydrol_Est"/>
</dbReference>
<dbReference type="PROSITE" id="PS51257">
    <property type="entry name" value="PROKAR_LIPOPROTEIN"/>
    <property type="match status" value="1"/>
</dbReference>
<evidence type="ECO:0000313" key="3">
    <source>
        <dbReference type="EMBL" id="GAO29834.1"/>
    </source>
</evidence>
<dbReference type="STRING" id="1236989.JCM15548_12063"/>
<feature type="signal peptide" evidence="2">
    <location>
        <begin position="1"/>
        <end position="25"/>
    </location>
</feature>
<dbReference type="Proteomes" id="UP000032900">
    <property type="component" value="Unassembled WGS sequence"/>
</dbReference>
<dbReference type="Gene3D" id="3.40.50.1820">
    <property type="entry name" value="alpha/beta hydrolase"/>
    <property type="match status" value="1"/>
</dbReference>
<accession>A0A0E9LX48</accession>
<dbReference type="InterPro" id="IPR000801">
    <property type="entry name" value="Esterase-like"/>
</dbReference>
<dbReference type="PANTHER" id="PTHR43037">
    <property type="entry name" value="UNNAMED PRODUCT-RELATED"/>
    <property type="match status" value="1"/>
</dbReference>
<sequence>MMRKLIKVTPLFLAVFFSCYNSVSAQRQGNIVEYFGKEKYEETKEGSIIHVFEEGLVLEHAARSGVLFGSQDMVAWQLANNSFKTPLEGEELASYPGTDAPLKWRAISADTAQVFRDRNLRRGYLYTSFDAPVEEVVLLEATGHTRVYINGMVQEGDHYDFGYTLIPFRLKKGTNQFIYTPGRFGRVAAKLVVPAQEVMLINRDLTLPDIINGEAEEKWGAVRLLNATDKDLKDVKIECVLETGERAVFATDAVMPMAVRKVKFRVPGVKDAFKTGSVKATLILSDGRGRELDRTEIELQQRPATDHHERTFISQIDGSVQYYSVAPSTEVADGQALVLSVHGASVEARNQARAYKKKDWAHIVAPTNRRPFGFNWEEWGRIDAMEVLAEAKKVFKTEDSLTYLTGHSMGGHGTWYLGVTYPDQFAAIAPCASYPDIIGYRRAGNDSILEADRHYSQIKRAANAGRTLSLKRNYLQSGVYILHGDADNVVSVDQARLMRSTLGEFHNNFSYYEYPGGSHWYGDHSVDWFPIFDYFKWHAIPAAKNVQHIEFHTASPAVSAQNYWVRIEQQPRSWDFSNVVFDVKGDSIIGSVENVSVLTLNLSQLNLENDPVVVIDGTSIQGQKGMDLTIENAGDGWQSVSQVKTAEKYSLRHGGFKTAFDNNVVFVYATGGSKEENAWYLNKARFDAETFLYRGNASIDVVSDKAFNAKEYKDRNVIIYGNASNNAAWKKVLRNAPLHVANGEIRFGDEVLKGDDLGTYFVYPRFDSATASVGVVAGTGLKGMKATYANNYFSGITGFPDVMVFSADYLKTGLEDIKISGFFGRDWSIGKGEFSK</sequence>
<organism evidence="3 4">
    <name type="scientific">Geofilum rubicundum JCM 15548</name>
    <dbReference type="NCBI Taxonomy" id="1236989"/>
    <lineage>
        <taxon>Bacteria</taxon>
        <taxon>Pseudomonadati</taxon>
        <taxon>Bacteroidota</taxon>
        <taxon>Bacteroidia</taxon>
        <taxon>Marinilabiliales</taxon>
        <taxon>Marinilabiliaceae</taxon>
        <taxon>Geofilum</taxon>
    </lineage>
</organism>
<gene>
    <name evidence="3" type="ORF">JCM15548_12063</name>
</gene>
<dbReference type="RefSeq" id="WP_227625619.1">
    <property type="nucleotide sequence ID" value="NZ_BAZW01000014.1"/>
</dbReference>
<dbReference type="PANTHER" id="PTHR43037:SF4">
    <property type="entry name" value="PEPTIDASE S9 PROLYL OLIGOPEPTIDASE CATALYTIC DOMAIN-CONTAINING PROTEIN"/>
    <property type="match status" value="1"/>
</dbReference>
<feature type="chain" id="PRO_5002428597" description="Peptidase S9 prolyl oligopeptidase catalytic domain-containing protein" evidence="2">
    <location>
        <begin position="26"/>
        <end position="836"/>
    </location>
</feature>
<dbReference type="SUPFAM" id="SSF53474">
    <property type="entry name" value="alpha/beta-Hydrolases"/>
    <property type="match status" value="2"/>
</dbReference>
<reference evidence="3 4" key="1">
    <citation type="journal article" date="2015" name="Microbes Environ.">
        <title>Distribution and evolution of nitrogen fixation genes in the phylum bacteroidetes.</title>
        <authorList>
            <person name="Inoue J."/>
            <person name="Oshima K."/>
            <person name="Suda W."/>
            <person name="Sakamoto M."/>
            <person name="Iino T."/>
            <person name="Noda S."/>
            <person name="Hongoh Y."/>
            <person name="Hattori M."/>
            <person name="Ohkuma M."/>
        </authorList>
    </citation>
    <scope>NUCLEOTIDE SEQUENCE [LARGE SCALE GENOMIC DNA]</scope>
    <source>
        <strain evidence="3">JCM 15548</strain>
    </source>
</reference>
<dbReference type="Pfam" id="PF00756">
    <property type="entry name" value="Esterase"/>
    <property type="match status" value="1"/>
</dbReference>
<dbReference type="AlphaFoldDB" id="A0A0E9LX48"/>
<evidence type="ECO:0000256" key="2">
    <source>
        <dbReference type="SAM" id="SignalP"/>
    </source>
</evidence>
<evidence type="ECO:0000256" key="1">
    <source>
        <dbReference type="ARBA" id="ARBA00022729"/>
    </source>
</evidence>
<name>A0A0E9LX48_9BACT</name>
<evidence type="ECO:0000313" key="4">
    <source>
        <dbReference type="Proteomes" id="UP000032900"/>
    </source>
</evidence>
<evidence type="ECO:0008006" key="5">
    <source>
        <dbReference type="Google" id="ProtNLM"/>
    </source>
</evidence>
<dbReference type="InterPro" id="IPR029058">
    <property type="entry name" value="AB_hydrolase_fold"/>
</dbReference>
<keyword evidence="4" id="KW-1185">Reference proteome</keyword>
<protein>
    <recommendedName>
        <fullName evidence="5">Peptidase S9 prolyl oligopeptidase catalytic domain-containing protein</fullName>
    </recommendedName>
</protein>
<proteinExistence type="predicted"/>